<dbReference type="SUPFAM" id="SSF56672">
    <property type="entry name" value="DNA/RNA polymerases"/>
    <property type="match status" value="1"/>
</dbReference>
<dbReference type="PANTHER" id="PTHR42648:SF32">
    <property type="entry name" value="RIBONUCLEASE H-LIKE DOMAIN, GAG-PRE-INTEGRASE DOMAIN PROTEIN-RELATED"/>
    <property type="match status" value="1"/>
</dbReference>
<organism evidence="4 5">
    <name type="scientific">Tanacetum coccineum</name>
    <dbReference type="NCBI Taxonomy" id="301880"/>
    <lineage>
        <taxon>Eukaryota</taxon>
        <taxon>Viridiplantae</taxon>
        <taxon>Streptophyta</taxon>
        <taxon>Embryophyta</taxon>
        <taxon>Tracheophyta</taxon>
        <taxon>Spermatophyta</taxon>
        <taxon>Magnoliopsida</taxon>
        <taxon>eudicotyledons</taxon>
        <taxon>Gunneridae</taxon>
        <taxon>Pentapetalae</taxon>
        <taxon>asterids</taxon>
        <taxon>campanulids</taxon>
        <taxon>Asterales</taxon>
        <taxon>Asteraceae</taxon>
        <taxon>Asteroideae</taxon>
        <taxon>Anthemideae</taxon>
        <taxon>Anthemidinae</taxon>
        <taxon>Tanacetum</taxon>
    </lineage>
</organism>
<keyword evidence="5" id="KW-1185">Reference proteome</keyword>
<dbReference type="Proteomes" id="UP001151760">
    <property type="component" value="Unassembled WGS sequence"/>
</dbReference>
<evidence type="ECO:0000313" key="5">
    <source>
        <dbReference type="Proteomes" id="UP001151760"/>
    </source>
</evidence>
<dbReference type="InterPro" id="IPR036397">
    <property type="entry name" value="RNaseH_sf"/>
</dbReference>
<comment type="caution">
    <text evidence="4">The sequence shown here is derived from an EMBL/GenBank/DDBJ whole genome shotgun (WGS) entry which is preliminary data.</text>
</comment>
<evidence type="ECO:0000256" key="1">
    <source>
        <dbReference type="ARBA" id="ARBA00022723"/>
    </source>
</evidence>
<name>A0ABQ4XSV8_9ASTR</name>
<keyword evidence="1" id="KW-0479">Metal-binding</keyword>
<evidence type="ECO:0000313" key="4">
    <source>
        <dbReference type="EMBL" id="GJS68447.1"/>
    </source>
</evidence>
<sequence length="813" mass="93558">MVETNVPQLVDKKGVSYYAIAPRLVAGKFNKSKKRMLCYLTGIEPYYIQCIKDGPFQPKTAEGANKPEAQCCVTTTETWTDLVHIFEGPSDIKENRIMDLKLEYNTFRAKPSESISHAYTHYKTLLNELSNDGVKLSKHEINTLDLADIYERIFKKILMEVDERTGEEYLKDLEIEFHKRALLAGSKRLVAETFDWDEKEVSDDKEMTQVKVLMALADKELVVGKNNARNGEWINITMSKGASPSSEVMSLTYQEHSLRERPGEDHRTSDHKVYVVSLKNSKNYKAQPYKFASPSKQIPKAKAKLFPLCTYCGFNNHHPNECRMYPECKICGSESSVGVSCNTCGSTVHSTTNHSDFEHFKRGGKIQATKSKEPTKRYIWVYFPRKKSQAVDVIMSFIIMVENKNDVNVKQIRTDNGTEFRNSELESFCDEKGISQNFSSLYTPEQNGVAERKNKTLMEAARTMLNGSILSKQFWTEAVRIACYMYNRSIIVKRHDKTPYEIFRERFPDISYFMSLDVLWTSEQAVQNERNNSQPTEEHTWNNAETSVSITELSVPKLTQSLITHNASTISHHAPQERWSSDEHIKLVNIIGEPTEEVFEALKHPGWVDGIQEELNQNKKYELGTVTRNKARLVAQDYNQEEGIDYDETFSLVAKMEAISIFLASATYINFKVFQMDVKSAFLNGKLKEKVYVKQPPGFESSEFHKYVCKLDKVLYGLKQELRVWYETLSTFLIHNKFVKGRIDNTLFIYKTKGDVLLVQVYVDGIIFGLTNYKFCKQIEKLMTKKFEKSMMGELTYFLGFQIKQDDKGISIC</sequence>
<dbReference type="SUPFAM" id="SSF53098">
    <property type="entry name" value="Ribonuclease H-like"/>
    <property type="match status" value="1"/>
</dbReference>
<accession>A0ABQ4XSV8</accession>
<reference evidence="4" key="2">
    <citation type="submission" date="2022-01" db="EMBL/GenBank/DDBJ databases">
        <authorList>
            <person name="Yamashiro T."/>
            <person name="Shiraishi A."/>
            <person name="Satake H."/>
            <person name="Nakayama K."/>
        </authorList>
    </citation>
    <scope>NUCLEOTIDE SEQUENCE</scope>
</reference>
<dbReference type="InterPro" id="IPR012337">
    <property type="entry name" value="RNaseH-like_sf"/>
</dbReference>
<proteinExistence type="predicted"/>
<protein>
    <submittedName>
        <fullName evidence="4">Retrovirus-related pol polyprotein from transposon TNT 1-94</fullName>
    </submittedName>
</protein>
<dbReference type="EMBL" id="BQNB010009791">
    <property type="protein sequence ID" value="GJS68447.1"/>
    <property type="molecule type" value="Genomic_DNA"/>
</dbReference>
<dbReference type="InterPro" id="IPR001584">
    <property type="entry name" value="Integrase_cat-core"/>
</dbReference>
<dbReference type="InterPro" id="IPR043502">
    <property type="entry name" value="DNA/RNA_pol_sf"/>
</dbReference>
<dbReference type="Pfam" id="PF07727">
    <property type="entry name" value="RVT_2"/>
    <property type="match status" value="1"/>
</dbReference>
<dbReference type="Gene3D" id="3.30.420.10">
    <property type="entry name" value="Ribonuclease H-like superfamily/Ribonuclease H"/>
    <property type="match status" value="1"/>
</dbReference>
<reference evidence="4" key="1">
    <citation type="journal article" date="2022" name="Int. J. Mol. Sci.">
        <title>Draft Genome of Tanacetum Coccineum: Genomic Comparison of Closely Related Tanacetum-Family Plants.</title>
        <authorList>
            <person name="Yamashiro T."/>
            <person name="Shiraishi A."/>
            <person name="Nakayama K."/>
            <person name="Satake H."/>
        </authorList>
    </citation>
    <scope>NUCLEOTIDE SEQUENCE</scope>
</reference>
<dbReference type="PANTHER" id="PTHR42648">
    <property type="entry name" value="TRANSPOSASE, PUTATIVE-RELATED"/>
    <property type="match status" value="1"/>
</dbReference>
<keyword evidence="2" id="KW-0378">Hydrolase</keyword>
<evidence type="ECO:0000256" key="2">
    <source>
        <dbReference type="ARBA" id="ARBA00022801"/>
    </source>
</evidence>
<evidence type="ECO:0000259" key="3">
    <source>
        <dbReference type="PROSITE" id="PS50994"/>
    </source>
</evidence>
<dbReference type="InterPro" id="IPR013103">
    <property type="entry name" value="RVT_2"/>
</dbReference>
<gene>
    <name evidence="4" type="ORF">Tco_0683012</name>
</gene>
<dbReference type="InterPro" id="IPR039537">
    <property type="entry name" value="Retrotran_Ty1/copia-like"/>
</dbReference>
<dbReference type="PROSITE" id="PS50994">
    <property type="entry name" value="INTEGRASE"/>
    <property type="match status" value="1"/>
</dbReference>
<feature type="domain" description="Integrase catalytic" evidence="3">
    <location>
        <begin position="345"/>
        <end position="507"/>
    </location>
</feature>